<dbReference type="InterPro" id="IPR029052">
    <property type="entry name" value="Metallo-depent_PP-like"/>
</dbReference>
<dbReference type="SUPFAM" id="SSF56300">
    <property type="entry name" value="Metallo-dependent phosphatases"/>
    <property type="match status" value="1"/>
</dbReference>
<evidence type="ECO:0000256" key="1">
    <source>
        <dbReference type="SAM" id="MobiDB-lite"/>
    </source>
</evidence>
<comment type="caution">
    <text evidence="4">The sequence shown here is derived from an EMBL/GenBank/DDBJ whole genome shotgun (WGS) entry which is preliminary data.</text>
</comment>
<feature type="domain" description="G" evidence="3">
    <location>
        <begin position="965"/>
        <end position="1072"/>
    </location>
</feature>
<dbReference type="GO" id="GO:0005525">
    <property type="term" value="F:GTP binding"/>
    <property type="evidence" value="ECO:0007669"/>
    <property type="project" value="InterPro"/>
</dbReference>
<dbReference type="Pfam" id="PF01926">
    <property type="entry name" value="MMR_HSR1"/>
    <property type="match status" value="1"/>
</dbReference>
<dbReference type="Gene3D" id="3.40.50.1820">
    <property type="entry name" value="alpha/beta hydrolase"/>
    <property type="match status" value="1"/>
</dbReference>
<dbReference type="InterPro" id="IPR029058">
    <property type="entry name" value="AB_hydrolase_fold"/>
</dbReference>
<evidence type="ECO:0000313" key="4">
    <source>
        <dbReference type="EMBL" id="KAJ3438596.1"/>
    </source>
</evidence>
<dbReference type="GO" id="GO:0009245">
    <property type="term" value="P:lipid A biosynthetic process"/>
    <property type="evidence" value="ECO:0007669"/>
    <property type="project" value="TreeGrafter"/>
</dbReference>
<dbReference type="PANTHER" id="PTHR34990:SF2">
    <property type="entry name" value="BLL8164 PROTEIN"/>
    <property type="match status" value="1"/>
</dbReference>
<dbReference type="GO" id="GO:0016020">
    <property type="term" value="C:membrane"/>
    <property type="evidence" value="ECO:0007669"/>
    <property type="project" value="GOC"/>
</dbReference>
<evidence type="ECO:0000259" key="3">
    <source>
        <dbReference type="Pfam" id="PF01926"/>
    </source>
</evidence>
<proteinExistence type="predicted"/>
<dbReference type="SUPFAM" id="SSF52540">
    <property type="entry name" value="P-loop containing nucleoside triphosphate hydrolases"/>
    <property type="match status" value="1"/>
</dbReference>
<feature type="compositionally biased region" description="Polar residues" evidence="1">
    <location>
        <begin position="33"/>
        <end position="43"/>
    </location>
</feature>
<gene>
    <name evidence="4" type="ORF">M0812_14606</name>
</gene>
<dbReference type="Gene3D" id="3.60.21.10">
    <property type="match status" value="1"/>
</dbReference>
<dbReference type="GO" id="GO:0008758">
    <property type="term" value="F:UDP-2,3-diacylglucosamine hydrolase activity"/>
    <property type="evidence" value="ECO:0007669"/>
    <property type="project" value="TreeGrafter"/>
</dbReference>
<name>A0AAV7ZCC5_9EUKA</name>
<keyword evidence="2" id="KW-0472">Membrane</keyword>
<dbReference type="InterPro" id="IPR006073">
    <property type="entry name" value="GTP-bd"/>
</dbReference>
<dbReference type="Proteomes" id="UP001146793">
    <property type="component" value="Unassembled WGS sequence"/>
</dbReference>
<keyword evidence="2" id="KW-1133">Transmembrane helix</keyword>
<evidence type="ECO:0000313" key="5">
    <source>
        <dbReference type="Proteomes" id="UP001146793"/>
    </source>
</evidence>
<feature type="compositionally biased region" description="Polar residues" evidence="1">
    <location>
        <begin position="56"/>
        <end position="66"/>
    </location>
</feature>
<dbReference type="EMBL" id="JANTQA010000032">
    <property type="protein sequence ID" value="KAJ3438596.1"/>
    <property type="molecule type" value="Genomic_DNA"/>
</dbReference>
<feature type="compositionally biased region" description="Basic residues" evidence="1">
    <location>
        <begin position="44"/>
        <end position="54"/>
    </location>
</feature>
<organism evidence="4 5">
    <name type="scientific">Anaeramoeba flamelloides</name>
    <dbReference type="NCBI Taxonomy" id="1746091"/>
    <lineage>
        <taxon>Eukaryota</taxon>
        <taxon>Metamonada</taxon>
        <taxon>Anaeramoebidae</taxon>
        <taxon>Anaeramoeba</taxon>
    </lineage>
</organism>
<evidence type="ECO:0000256" key="2">
    <source>
        <dbReference type="SAM" id="Phobius"/>
    </source>
</evidence>
<reference evidence="4" key="1">
    <citation type="submission" date="2022-08" db="EMBL/GenBank/DDBJ databases">
        <title>Novel sulphate-reducing endosymbionts in the free-living metamonad Anaeramoeba.</title>
        <authorList>
            <person name="Jerlstrom-Hultqvist J."/>
            <person name="Cepicka I."/>
            <person name="Gallot-Lavallee L."/>
            <person name="Salas-Leiva D."/>
            <person name="Curtis B.A."/>
            <person name="Zahonova K."/>
            <person name="Pipaliya S."/>
            <person name="Dacks J."/>
            <person name="Roger A.J."/>
        </authorList>
    </citation>
    <scope>NUCLEOTIDE SEQUENCE</scope>
    <source>
        <strain evidence="4">Busselton2</strain>
    </source>
</reference>
<feature type="region of interest" description="Disordered" evidence="1">
    <location>
        <begin position="1"/>
        <end position="67"/>
    </location>
</feature>
<dbReference type="CDD" id="cd00882">
    <property type="entry name" value="Ras_like_GTPase"/>
    <property type="match status" value="1"/>
</dbReference>
<dbReference type="InterPro" id="IPR043461">
    <property type="entry name" value="LpxH-like"/>
</dbReference>
<dbReference type="InterPro" id="IPR027417">
    <property type="entry name" value="P-loop_NTPase"/>
</dbReference>
<dbReference type="PANTHER" id="PTHR34990">
    <property type="entry name" value="UDP-2,3-DIACYLGLUCOSAMINE HYDROLASE-RELATED"/>
    <property type="match status" value="1"/>
</dbReference>
<dbReference type="Gene3D" id="3.40.50.300">
    <property type="entry name" value="P-loop containing nucleotide triphosphate hydrolases"/>
    <property type="match status" value="1"/>
</dbReference>
<keyword evidence="2" id="KW-0812">Transmembrane</keyword>
<sequence>MSKKKKRTDKHISNVNIPEEGFPEKIRRKNTFQKKTNTLNPNTKQKRPRKKRSLNPKLNLQKQVPQTAKIDNEQDHQFIKLFYGENNKIDDQEVSIGKEITELDFQSHMLGLYETLQNACLLSAFALSKNEEDKFQFFECFKKHLFFKTYHQGSNHALNIYHAYSKNPKRLYVAISIKSYDYCTIFSNNKDPYLEDSFCEPSLLDLANTIPLHEYINCLSTDRKKRIPIVFCGHGLGGTIAQIITFNLFKELDSKNIKLILGKELIGIGFGSPMWLKSNKIQTLNDKFKLLNYLFFNVHCRIDLLPIAFTYHFTLCEQFIRKSHHLYKESFLKNNDRKIKKHFEKNKLNYKINDENDIHEIYDVYCSNKFESDIKYSPIGIIIHSKKNKKFKLIFERDHMNAFYTQLPIKMKQKNYQTYYFHNILSYLKIFHLIPKKFSIDNDFHIYNNKNKENINKAKENINKNNDNDGSQMKIRNHPRKHKYNKFPITINNVKVFTFRENIQITLIGKNLDNTVMRIRNKIFRLDDPYYPLILYNAPVTEKSILKTIQISPKKLIFTMSNFKNFNFHNFSFQIKTLFKASQKIHILEENIIQRKTTSNILKNFKDLNLNFFGAIITQSIYQIKGKLVNIEKLDRIQSEDECIERFYLSKIFRCLSEKEQAKLMHSSPLFNYFDELLQIYKIKPTIKDFFIKKFVYTRGIDTFPDGIKNFLHDAPQLIDDISQPLLLSLKKNLNNYNDLCEFGIYLDPLSNNKLRIGKHRANFSNSGNKMLNNKQNTTPDSYLQMLKFLLIELKFNLSEIDLTTSSMMETEIINKLIGDQKDLKNFIINNVLALFNYIHNDINVEEITDSGNDIHTNIDNTSNNEIEIKIEKEIKDDEFGYDYNKDKINQKYSGEEENGMDINYEDSINNKNQKINQKLTTILNKKLQNYKNFTSNSQLLINKKICVIFLINEMRNILSKRLIIGVVGVSNSGKTTFINQSFNKNLKCGITLEERTEGIGLLGLNSNNYFIMDFPGSDDVKDSVKKLNDYFNCNPCLFIYITAADHIQRSERKGLKEISKYNAPIFICLNKVDHYPELLKDRPSRYRKFLGTNSPDIFWTCFNPNKSNTKKELKVLQKKINKSHNYRSIDDIKKWIVKKLYQKVKNEKFLLNELKKVVDNEFKLDFETIKNEIENELKIMINNNKNNNTNTINTVNNNNNSYDENFLVDNQNFLKNYSNLKKDVFQLKPKENLTITTSLFTPIPKSKKKKINFFKFRAVVISDLHLGAGITMEKEYPKYKNRDLLTKFLKSITKEKTISHLILLGDIWDNWSVSMNIRPPHIEEVIRHYTWFKTALIDIYKSGKKIIYIKGTHDFDLTENDLSNSFSDIKIEFYKDKFYYGSKNEILFQHGNNYDLFNQKIYNFEKLQEEFNYPFGYYLNRLLFSSNQYTNQRKFIKEFVNSQIKEKKKNNFQKDNVSNKLLKILKKLKIKTIIEKLLVRASGNEKNWNDYQEKNICTNIPKDYKYLEIPIKSKGFWIFKSKGILDSYSDYFQSLKKLEHVNQLNQYSRLFPHLFQAAIGNFDFFLNNEAINGTKVVVLGHTHESLLTMKKFKSRKILYANSGCWSAFSKFKSWLIIEVDNKNKINVDLKQFSKLEGQVSETFSISGDLI</sequence>
<dbReference type="SUPFAM" id="SSF53474">
    <property type="entry name" value="alpha/beta-Hydrolases"/>
    <property type="match status" value="1"/>
</dbReference>
<feature type="transmembrane region" description="Helical" evidence="2">
    <location>
        <begin position="229"/>
        <end position="249"/>
    </location>
</feature>
<protein>
    <recommendedName>
        <fullName evidence="3">G domain-containing protein</fullName>
    </recommendedName>
</protein>
<accession>A0AAV7ZCC5</accession>